<dbReference type="InterPro" id="IPR002172">
    <property type="entry name" value="LDrepeatLR_classA_rpt"/>
</dbReference>
<evidence type="ECO:0000313" key="5">
    <source>
        <dbReference type="Proteomes" id="UP000691718"/>
    </source>
</evidence>
<evidence type="ECO:0000256" key="3">
    <source>
        <dbReference type="SAM" id="SignalP"/>
    </source>
</evidence>
<dbReference type="PROSITE" id="PS50068">
    <property type="entry name" value="LDLRA_2"/>
    <property type="match status" value="1"/>
</dbReference>
<protein>
    <submittedName>
        <fullName evidence="4">(apollo) hypothetical protein</fullName>
    </submittedName>
</protein>
<keyword evidence="5" id="KW-1185">Reference proteome</keyword>
<feature type="disulfide bond" evidence="2">
    <location>
        <begin position="47"/>
        <end position="59"/>
    </location>
</feature>
<evidence type="ECO:0000313" key="4">
    <source>
        <dbReference type="EMBL" id="CAG4979455.1"/>
    </source>
</evidence>
<evidence type="ECO:0000256" key="2">
    <source>
        <dbReference type="PROSITE-ProRule" id="PRU00124"/>
    </source>
</evidence>
<dbReference type="SMART" id="SM00192">
    <property type="entry name" value="LDLa"/>
    <property type="match status" value="1"/>
</dbReference>
<dbReference type="Pfam" id="PF00057">
    <property type="entry name" value="Ldl_recept_a"/>
    <property type="match status" value="1"/>
</dbReference>
<reference evidence="4" key="1">
    <citation type="submission" date="2021-04" db="EMBL/GenBank/DDBJ databases">
        <authorList>
            <person name="Tunstrom K."/>
        </authorList>
    </citation>
    <scope>NUCLEOTIDE SEQUENCE</scope>
</reference>
<feature type="chain" id="PRO_5035733036" evidence="3">
    <location>
        <begin position="37"/>
        <end position="105"/>
    </location>
</feature>
<feature type="signal peptide" evidence="3">
    <location>
        <begin position="1"/>
        <end position="36"/>
    </location>
</feature>
<sequence>MFILVGCHQAAPKYCCSMWWYILLSVICFESFGVTGSNSTGVTNNVCSLKQFQCANGKCIPLSWVCEGDNDCGDNSDENIEECKKVLMEYIDVSAIEGMRKEESM</sequence>
<dbReference type="OrthoDB" id="19606at2759"/>
<evidence type="ECO:0000256" key="1">
    <source>
        <dbReference type="ARBA" id="ARBA00023157"/>
    </source>
</evidence>
<name>A0A8S3WTC4_PARAO</name>
<keyword evidence="3" id="KW-0732">Signal</keyword>
<dbReference type="EMBL" id="CAJQZP010000693">
    <property type="protein sequence ID" value="CAG4979455.1"/>
    <property type="molecule type" value="Genomic_DNA"/>
</dbReference>
<gene>
    <name evidence="4" type="ORF">PAPOLLO_LOCUS9918</name>
</gene>
<organism evidence="4 5">
    <name type="scientific">Parnassius apollo</name>
    <name type="common">Apollo butterfly</name>
    <name type="synonym">Papilio apollo</name>
    <dbReference type="NCBI Taxonomy" id="110799"/>
    <lineage>
        <taxon>Eukaryota</taxon>
        <taxon>Metazoa</taxon>
        <taxon>Ecdysozoa</taxon>
        <taxon>Arthropoda</taxon>
        <taxon>Hexapoda</taxon>
        <taxon>Insecta</taxon>
        <taxon>Pterygota</taxon>
        <taxon>Neoptera</taxon>
        <taxon>Endopterygota</taxon>
        <taxon>Lepidoptera</taxon>
        <taxon>Glossata</taxon>
        <taxon>Ditrysia</taxon>
        <taxon>Papilionoidea</taxon>
        <taxon>Papilionidae</taxon>
        <taxon>Parnassiinae</taxon>
        <taxon>Parnassini</taxon>
        <taxon>Parnassius</taxon>
        <taxon>Parnassius</taxon>
    </lineage>
</organism>
<dbReference type="CDD" id="cd00112">
    <property type="entry name" value="LDLa"/>
    <property type="match status" value="1"/>
</dbReference>
<proteinExistence type="predicted"/>
<dbReference type="Proteomes" id="UP000691718">
    <property type="component" value="Unassembled WGS sequence"/>
</dbReference>
<feature type="disulfide bond" evidence="2">
    <location>
        <begin position="54"/>
        <end position="72"/>
    </location>
</feature>
<dbReference type="FunFam" id="4.10.400.10:FF:000011">
    <property type="entry name" value="Low-density lipoprotein receptor-related protein 1"/>
    <property type="match status" value="1"/>
</dbReference>
<comment type="caution">
    <text evidence="2">Lacks conserved residue(s) required for the propagation of feature annotation.</text>
</comment>
<keyword evidence="1 2" id="KW-1015">Disulfide bond</keyword>
<dbReference type="AlphaFoldDB" id="A0A8S3WTC4"/>
<comment type="caution">
    <text evidence="4">The sequence shown here is derived from an EMBL/GenBank/DDBJ whole genome shotgun (WGS) entry which is preliminary data.</text>
</comment>
<accession>A0A8S3WTC4</accession>